<dbReference type="PANTHER" id="PTHR31138:SF4">
    <property type="entry name" value="DUF5923 DOMAIN-CONTAINING PROTEIN"/>
    <property type="match status" value="1"/>
</dbReference>
<proteinExistence type="predicted"/>
<feature type="domain" description="HAM1-like N-terminal" evidence="2">
    <location>
        <begin position="71"/>
        <end position="427"/>
    </location>
</feature>
<dbReference type="Gene3D" id="3.15.10.10">
    <property type="entry name" value="Bactericidal permeability-increasing protein, domain 1"/>
    <property type="match status" value="1"/>
</dbReference>
<sequence length="587" mass="66136">MGSLLLTNSDFRVFLGDLTTIGREVFRDTALTLSTVSEQVGKQVAPSREEVAAAKRKGGESQLPPSSEDFQEDAAEISNAVARGASEVAAEAGTSLSEHVSKDERETLLARLRQAALSLRQKRDYADSVSALSLFLRRYLKMYFLALSQAAEGAEEDIKRNGETDRALRNLWGFLTSLGDEKLWRDVEVAFKAVIEASQSDPEFEKHVDQIVDLFQSMFMDPEFYDDAEQRFAKLRGELQQLTTESRIRDNIDTLLTSLRLACCSICEDGNIRNVYNDSRRIIDILFPTNQNINKELISDCINTLLPHLINAVQYIPVPRLEISTPELDLLLENLVLEPGETVNHSSFLPYRMNFSTLNNVEILKGRVRTTSSMGTVFRVKLSGISVSASDIGYWIRCHSGLLRFGSEGIASMRLDQRGIDVVLDLEIGRDRIDELISVRHVGVRIHHFNYTLSKSKVSWLAWLVKPLLRPIIRITIETQIADAIKDACESVNRELLFARERLRATRIANPNDMWTFIRAVSTRMAAPRQDADRFTRIGVDEPGAGVFEGVYAPGSLAKVWNEETTLADERVGDFRQSGWRNSIFRI</sequence>
<gene>
    <name evidence="3" type="ORF">DNG_01702</name>
</gene>
<protein>
    <recommendedName>
        <fullName evidence="2">HAM1-like N-terminal domain-containing protein</fullName>
    </recommendedName>
</protein>
<dbReference type="Pfam" id="PF19343">
    <property type="entry name" value="HAM1_N"/>
    <property type="match status" value="1"/>
</dbReference>
<evidence type="ECO:0000313" key="3">
    <source>
        <dbReference type="EMBL" id="SPN98657.1"/>
    </source>
</evidence>
<evidence type="ECO:0000259" key="2">
    <source>
        <dbReference type="Pfam" id="PF19343"/>
    </source>
</evidence>
<dbReference type="InterPro" id="IPR017943">
    <property type="entry name" value="Bactericidal_perm-incr_a/b_dom"/>
</dbReference>
<dbReference type="Proteomes" id="UP001187682">
    <property type="component" value="Unassembled WGS sequence"/>
</dbReference>
<dbReference type="EMBL" id="ONZQ02000002">
    <property type="protein sequence ID" value="SPN98657.1"/>
    <property type="molecule type" value="Genomic_DNA"/>
</dbReference>
<dbReference type="GO" id="GO:0008289">
    <property type="term" value="F:lipid binding"/>
    <property type="evidence" value="ECO:0007669"/>
    <property type="project" value="InterPro"/>
</dbReference>
<accession>A0AAE8MTQ6</accession>
<keyword evidence="4" id="KW-1185">Reference proteome</keyword>
<dbReference type="PANTHER" id="PTHR31138">
    <property type="entry name" value="CHROMOSOME 19, WHOLE GENOME SHOTGUN SEQUENCE"/>
    <property type="match status" value="1"/>
</dbReference>
<dbReference type="SUPFAM" id="SSF55394">
    <property type="entry name" value="Bactericidal permeability-increasing protein, BPI"/>
    <property type="match status" value="1"/>
</dbReference>
<feature type="compositionally biased region" description="Basic and acidic residues" evidence="1">
    <location>
        <begin position="47"/>
        <end position="59"/>
    </location>
</feature>
<feature type="region of interest" description="Disordered" evidence="1">
    <location>
        <begin position="44"/>
        <end position="72"/>
    </location>
</feature>
<organism evidence="3 4">
    <name type="scientific">Cephalotrichum gorgonifer</name>
    <dbReference type="NCBI Taxonomy" id="2041049"/>
    <lineage>
        <taxon>Eukaryota</taxon>
        <taxon>Fungi</taxon>
        <taxon>Dikarya</taxon>
        <taxon>Ascomycota</taxon>
        <taxon>Pezizomycotina</taxon>
        <taxon>Sordariomycetes</taxon>
        <taxon>Hypocreomycetidae</taxon>
        <taxon>Microascales</taxon>
        <taxon>Microascaceae</taxon>
        <taxon>Cephalotrichum</taxon>
    </lineage>
</organism>
<name>A0AAE8MTQ6_9PEZI</name>
<evidence type="ECO:0000313" key="4">
    <source>
        <dbReference type="Proteomes" id="UP001187682"/>
    </source>
</evidence>
<evidence type="ECO:0000256" key="1">
    <source>
        <dbReference type="SAM" id="MobiDB-lite"/>
    </source>
</evidence>
<dbReference type="AlphaFoldDB" id="A0AAE8MTQ6"/>
<comment type="caution">
    <text evidence="3">The sequence shown here is derived from an EMBL/GenBank/DDBJ whole genome shotgun (WGS) entry which is preliminary data.</text>
</comment>
<dbReference type="InterPro" id="IPR045967">
    <property type="entry name" value="HAM1-like_N"/>
</dbReference>
<reference evidence="3" key="1">
    <citation type="submission" date="2018-03" db="EMBL/GenBank/DDBJ databases">
        <authorList>
            <person name="Guldener U."/>
        </authorList>
    </citation>
    <scope>NUCLEOTIDE SEQUENCE</scope>
</reference>